<dbReference type="Pfam" id="PF18962">
    <property type="entry name" value="Por_Secre_tail"/>
    <property type="match status" value="1"/>
</dbReference>
<feature type="domain" description="Secretion system C-terminal sorting" evidence="1">
    <location>
        <begin position="458"/>
        <end position="532"/>
    </location>
</feature>
<protein>
    <recommendedName>
        <fullName evidence="1">Secretion system C-terminal sorting domain-containing protein</fullName>
    </recommendedName>
</protein>
<proteinExistence type="predicted"/>
<evidence type="ECO:0000313" key="2">
    <source>
        <dbReference type="EMBL" id="VAX17725.1"/>
    </source>
</evidence>
<dbReference type="EMBL" id="UOGD01000083">
    <property type="protein sequence ID" value="VAX17725.1"/>
    <property type="molecule type" value="Genomic_DNA"/>
</dbReference>
<dbReference type="InterPro" id="IPR013784">
    <property type="entry name" value="Carb-bd-like_fold"/>
</dbReference>
<dbReference type="Gene3D" id="2.60.40.4070">
    <property type="match status" value="1"/>
</dbReference>
<dbReference type="SUPFAM" id="SSF49452">
    <property type="entry name" value="Starch-binding domain-like"/>
    <property type="match status" value="1"/>
</dbReference>
<name>A0A3B1CG50_9ZZZZ</name>
<dbReference type="SUPFAM" id="SSF49464">
    <property type="entry name" value="Carboxypeptidase regulatory domain-like"/>
    <property type="match status" value="1"/>
</dbReference>
<evidence type="ECO:0000259" key="1">
    <source>
        <dbReference type="Pfam" id="PF18962"/>
    </source>
</evidence>
<dbReference type="InterPro" id="IPR008969">
    <property type="entry name" value="CarboxyPept-like_regulatory"/>
</dbReference>
<organism evidence="2">
    <name type="scientific">hydrothermal vent metagenome</name>
    <dbReference type="NCBI Taxonomy" id="652676"/>
    <lineage>
        <taxon>unclassified sequences</taxon>
        <taxon>metagenomes</taxon>
        <taxon>ecological metagenomes</taxon>
    </lineage>
</organism>
<dbReference type="GO" id="GO:0030246">
    <property type="term" value="F:carbohydrate binding"/>
    <property type="evidence" value="ECO:0007669"/>
    <property type="project" value="InterPro"/>
</dbReference>
<dbReference type="AlphaFoldDB" id="A0A3B1CG50"/>
<gene>
    <name evidence="2" type="ORF">MNBD_IGNAVI01-2988</name>
</gene>
<dbReference type="Gene3D" id="2.60.40.1120">
    <property type="entry name" value="Carboxypeptidase-like, regulatory domain"/>
    <property type="match status" value="2"/>
</dbReference>
<reference evidence="2" key="1">
    <citation type="submission" date="2018-06" db="EMBL/GenBank/DDBJ databases">
        <authorList>
            <person name="Zhirakovskaya E."/>
        </authorList>
    </citation>
    <scope>NUCLEOTIDE SEQUENCE</scope>
</reference>
<accession>A0A3B1CG50</accession>
<dbReference type="NCBIfam" id="TIGR04183">
    <property type="entry name" value="Por_Secre_tail"/>
    <property type="match status" value="1"/>
</dbReference>
<dbReference type="InterPro" id="IPR026444">
    <property type="entry name" value="Secre_tail"/>
</dbReference>
<sequence>MILGVGYKMRKILIILFFAAVQMFAQHQDGLMVMPRNIHFESDFDRSQFIYVENNSNSAVTIDSISYDPNVYFVRLKNVSGFPIVMQPYFEFGFEVIQYNYFNLQPEDSSSTITIYNTSSEPVITLETHHDQDMMHYSKKGIINGTVGDSLNMLSDATVYFFYDRIILIDSVNTDSDGNFAKELPVGDYFVAAKKDGYYIEYAFDKDSPLGADVISIREHTPVNLNFIMEKEPVTNLNVSGKVSDIGGGSLSKAIVVVRKGKHTPSKVAAVTSDDINRSYTTFTDINGSYNLKNIKYEGDYFVQVFAPFNIPGYYNENGTPSVFWQNADSVALYNSMGNINLTLERDSSYGAGFVDGRVLSNNQNAPVTDAIVYVRSVSNSKIYTYNFVASDGNYTIPVLPYGDYELIAQKIGVPDAQSTIFSISTTQDSLSGIDLSLIITSIENVDSPQSFQLYQNYPNPFNPATTIKFSLQNAGKVELNIYNVLGQKIATLLSKSLNAGTYQVNFNASNLPSGIYFYELSSKNRKFVKKMSLMK</sequence>